<evidence type="ECO:0000313" key="2">
    <source>
        <dbReference type="EMBL" id="GAU37285.1"/>
    </source>
</evidence>
<keyword evidence="3" id="KW-1185">Reference proteome</keyword>
<dbReference type="Proteomes" id="UP000242715">
    <property type="component" value="Unassembled WGS sequence"/>
</dbReference>
<dbReference type="AlphaFoldDB" id="A0A2Z6NN17"/>
<organism evidence="2 3">
    <name type="scientific">Trifolium subterraneum</name>
    <name type="common">Subterranean clover</name>
    <dbReference type="NCBI Taxonomy" id="3900"/>
    <lineage>
        <taxon>Eukaryota</taxon>
        <taxon>Viridiplantae</taxon>
        <taxon>Streptophyta</taxon>
        <taxon>Embryophyta</taxon>
        <taxon>Tracheophyta</taxon>
        <taxon>Spermatophyta</taxon>
        <taxon>Magnoliopsida</taxon>
        <taxon>eudicotyledons</taxon>
        <taxon>Gunneridae</taxon>
        <taxon>Pentapetalae</taxon>
        <taxon>rosids</taxon>
        <taxon>fabids</taxon>
        <taxon>Fabales</taxon>
        <taxon>Fabaceae</taxon>
        <taxon>Papilionoideae</taxon>
        <taxon>50 kb inversion clade</taxon>
        <taxon>NPAAA clade</taxon>
        <taxon>Hologalegina</taxon>
        <taxon>IRL clade</taxon>
        <taxon>Trifolieae</taxon>
        <taxon>Trifolium</taxon>
    </lineage>
</organism>
<reference evidence="3" key="1">
    <citation type="journal article" date="2017" name="Front. Plant Sci.">
        <title>Climate Clever Clovers: New Paradigm to Reduce the Environmental Footprint of Ruminants by Breeding Low Methanogenic Forages Utilizing Haplotype Variation.</title>
        <authorList>
            <person name="Kaur P."/>
            <person name="Appels R."/>
            <person name="Bayer P.E."/>
            <person name="Keeble-Gagnere G."/>
            <person name="Wang J."/>
            <person name="Hirakawa H."/>
            <person name="Shirasawa K."/>
            <person name="Vercoe P."/>
            <person name="Stefanova K."/>
            <person name="Durmic Z."/>
            <person name="Nichols P."/>
            <person name="Revell C."/>
            <person name="Isobe S.N."/>
            <person name="Edwards D."/>
            <person name="Erskine W."/>
        </authorList>
    </citation>
    <scope>NUCLEOTIDE SEQUENCE [LARGE SCALE GENOMIC DNA]</scope>
    <source>
        <strain evidence="3">cv. Daliak</strain>
    </source>
</reference>
<evidence type="ECO:0000256" key="1">
    <source>
        <dbReference type="SAM" id="MobiDB-lite"/>
    </source>
</evidence>
<feature type="compositionally biased region" description="Basic residues" evidence="1">
    <location>
        <begin position="204"/>
        <end position="217"/>
    </location>
</feature>
<sequence length="394" mass="42800">MVVKVGDQRFDIRVIEETGSWSEVGGGWSKTYPGWKEEQSSRASYDGDSNCAVMEGCFSESGSGADVSESCQVLLELQARGGDRSEIEGIIREPGYTEEEMSGNIPHLLGYNVEPLVNFERDMGVDTLLEAEETNSLLENETTNTMCGDLEEMGISQRYEVDIVEKVVPCGGKFHGFNGECVGPSTHAKGVGSGCLAQTSGVTKKSHPTKTLKKAAKKVGSTKSNGVNRKYKPPLPFHKLSLLPANQRIPHRRKRNSKTVSGIQGGTVAVGVVDSDSTQNSDFSSSVQGVGTTNMDGIDIEVVLPSFPTQVEVQDQMGGRVTSGLELILQEESGGGVPDRKKIEAEKLIELAEEVGLKFHGDAGEDLARMIYMEGRHCKEKEGWEMRRENTGFQ</sequence>
<protein>
    <submittedName>
        <fullName evidence="2">Uncharacterized protein</fullName>
    </submittedName>
</protein>
<dbReference type="EMBL" id="DF973665">
    <property type="protein sequence ID" value="GAU37285.1"/>
    <property type="molecule type" value="Genomic_DNA"/>
</dbReference>
<feature type="region of interest" description="Disordered" evidence="1">
    <location>
        <begin position="199"/>
        <end position="233"/>
    </location>
</feature>
<proteinExistence type="predicted"/>
<accession>A0A2Z6NN17</accession>
<gene>
    <name evidence="2" type="ORF">TSUD_354410</name>
</gene>
<name>A0A2Z6NN17_TRISU</name>
<evidence type="ECO:0000313" key="3">
    <source>
        <dbReference type="Proteomes" id="UP000242715"/>
    </source>
</evidence>